<accession>A0A0K2S1C2</accession>
<gene>
    <name evidence="3" type="ORF">RM6536_1669</name>
</gene>
<sequence length="149" mass="15813">MDWLFETPWTLWVALALVFAVIEMLSLDLFFLMLAISAGVTAAISPFVDNMLIRTVIFVVICVILVLGLRPPLLKKLNKSATGAVTNAEALIGTEVRVTQDVTSETGLVVLAGDTWTARTASGTLAAGSHARVRAIEGATAIVEPLPHG</sequence>
<dbReference type="EMBL" id="AP014938">
    <property type="protein sequence ID" value="BAS20916.1"/>
    <property type="molecule type" value="Genomic_DNA"/>
</dbReference>
<proteinExistence type="predicted"/>
<dbReference type="InterPro" id="IPR002810">
    <property type="entry name" value="NfeD-like_C"/>
</dbReference>
<keyword evidence="1" id="KW-0812">Transmembrane</keyword>
<name>A0A0K2S1C2_9MICC</name>
<evidence type="ECO:0000313" key="3">
    <source>
        <dbReference type="EMBL" id="BAS20916.1"/>
    </source>
</evidence>
<dbReference type="PATRIC" id="fig|43675.28.peg.1710"/>
<keyword evidence="1" id="KW-0472">Membrane</keyword>
<organism evidence="3">
    <name type="scientific">Rothia mucilaginosa</name>
    <dbReference type="NCBI Taxonomy" id="43675"/>
    <lineage>
        <taxon>Bacteria</taxon>
        <taxon>Bacillati</taxon>
        <taxon>Actinomycetota</taxon>
        <taxon>Actinomycetes</taxon>
        <taxon>Micrococcales</taxon>
        <taxon>Micrococcaceae</taxon>
        <taxon>Rothia</taxon>
    </lineage>
</organism>
<dbReference type="Gene3D" id="2.40.50.140">
    <property type="entry name" value="Nucleic acid-binding proteins"/>
    <property type="match status" value="1"/>
</dbReference>
<dbReference type="AlphaFoldDB" id="A0A0K2S1C2"/>
<dbReference type="SUPFAM" id="SSF141322">
    <property type="entry name" value="NfeD domain-like"/>
    <property type="match status" value="1"/>
</dbReference>
<keyword evidence="3" id="KW-0378">Hydrolase</keyword>
<dbReference type="Pfam" id="PF01957">
    <property type="entry name" value="NfeD"/>
    <property type="match status" value="1"/>
</dbReference>
<feature type="transmembrane region" description="Helical" evidence="1">
    <location>
        <begin position="51"/>
        <end position="69"/>
    </location>
</feature>
<evidence type="ECO:0000256" key="1">
    <source>
        <dbReference type="SAM" id="Phobius"/>
    </source>
</evidence>
<keyword evidence="1" id="KW-1133">Transmembrane helix</keyword>
<dbReference type="GO" id="GO:0006508">
    <property type="term" value="P:proteolysis"/>
    <property type="evidence" value="ECO:0007669"/>
    <property type="project" value="UniProtKB-KW"/>
</dbReference>
<keyword evidence="3" id="KW-0645">Protease</keyword>
<evidence type="ECO:0000259" key="2">
    <source>
        <dbReference type="Pfam" id="PF01957"/>
    </source>
</evidence>
<dbReference type="RefSeq" id="WP_060824793.1">
    <property type="nucleotide sequence ID" value="NZ_AP014938.1"/>
</dbReference>
<feature type="transmembrane region" description="Helical" evidence="1">
    <location>
        <begin position="12"/>
        <end position="45"/>
    </location>
</feature>
<evidence type="ECO:0000313" key="4">
    <source>
        <dbReference type="Proteomes" id="UP000066203"/>
    </source>
</evidence>
<feature type="domain" description="NfeD-like C-terminal" evidence="2">
    <location>
        <begin position="88"/>
        <end position="145"/>
    </location>
</feature>
<reference evidence="4" key="1">
    <citation type="submission" date="2015-08" db="EMBL/GenBank/DDBJ databases">
        <title>Complete genome sequence of Rothia mucilaginosa strain NUM-Rm6536.</title>
        <authorList>
            <person name="Nambu T."/>
        </authorList>
    </citation>
    <scope>NUCLEOTIDE SEQUENCE [LARGE SCALE GENOMIC DNA]</scope>
    <source>
        <strain evidence="4">NUM-Rm6536</strain>
    </source>
</reference>
<dbReference type="InterPro" id="IPR012340">
    <property type="entry name" value="NA-bd_OB-fold"/>
</dbReference>
<protein>
    <submittedName>
        <fullName evidence="3">Putative activity regulator of membrane protease YbbK</fullName>
    </submittedName>
</protein>
<dbReference type="Proteomes" id="UP000066203">
    <property type="component" value="Chromosome"/>
</dbReference>
<dbReference type="GO" id="GO:0008233">
    <property type="term" value="F:peptidase activity"/>
    <property type="evidence" value="ECO:0007669"/>
    <property type="project" value="UniProtKB-KW"/>
</dbReference>